<dbReference type="EMBL" id="CP014143">
    <property type="protein sequence ID" value="AOS96142.1"/>
    <property type="molecule type" value="Genomic_DNA"/>
</dbReference>
<proteinExistence type="predicted"/>
<protein>
    <submittedName>
        <fullName evidence="1">Uncharacterized protein</fullName>
    </submittedName>
</protein>
<dbReference type="Proteomes" id="UP000095672">
    <property type="component" value="Chromosome"/>
</dbReference>
<organism evidence="1 2">
    <name type="scientific">Microbulbifer aggregans</name>
    <dbReference type="NCBI Taxonomy" id="1769779"/>
    <lineage>
        <taxon>Bacteria</taxon>
        <taxon>Pseudomonadati</taxon>
        <taxon>Pseudomonadota</taxon>
        <taxon>Gammaproteobacteria</taxon>
        <taxon>Cellvibrionales</taxon>
        <taxon>Microbulbiferaceae</taxon>
        <taxon>Microbulbifer</taxon>
    </lineage>
</organism>
<evidence type="ECO:0000313" key="1">
    <source>
        <dbReference type="EMBL" id="AOS96142.1"/>
    </source>
</evidence>
<dbReference type="AlphaFoldDB" id="A0A1C9W4S5"/>
<reference evidence="2" key="1">
    <citation type="submission" date="2016-01" db="EMBL/GenBank/DDBJ databases">
        <title>Complete genome sequence of Microbulbifer sp. CCB-MM1, a halophile isolated from Matang Mangrove Forest, Perak.</title>
        <authorList>
            <person name="Moh T.H."/>
            <person name="Dinesh B."/>
            <person name="Lau N.-S."/>
            <person name="Go F."/>
            <person name="Alexander Chong S.-C."/>
        </authorList>
    </citation>
    <scope>NUCLEOTIDE SEQUENCE [LARGE SCALE GENOMIC DNA]</scope>
    <source>
        <strain evidence="2">CCB-MM1</strain>
    </source>
</reference>
<dbReference type="KEGG" id="micc:AUP74_00673"/>
<dbReference type="STRING" id="1769779.AUP74_00673"/>
<sequence>MLSTIRQSLRTALREKGQNLLADATFFKMPLQIQDFQRIPTNFGHMSLLNQFKFMDQPYCVVLANSSGCSMPESGDWYACVCRGDWMSKDCILVEVICWPEYRIESAQSNQQNRQNEEEHS</sequence>
<gene>
    <name evidence="1" type="ORF">AUP74_00673</name>
</gene>
<keyword evidence="2" id="KW-1185">Reference proteome</keyword>
<evidence type="ECO:0000313" key="2">
    <source>
        <dbReference type="Proteomes" id="UP000095672"/>
    </source>
</evidence>
<name>A0A1C9W4S5_9GAMM</name>
<accession>A0A1C9W4S5</accession>